<name>A0A409Y606_9AGAR</name>
<evidence type="ECO:0000256" key="1">
    <source>
        <dbReference type="ARBA" id="ARBA00006439"/>
    </source>
</evidence>
<dbReference type="AlphaFoldDB" id="A0A409Y606"/>
<reference evidence="3 4" key="1">
    <citation type="journal article" date="2018" name="Evol. Lett.">
        <title>Horizontal gene cluster transfer increased hallucinogenic mushroom diversity.</title>
        <authorList>
            <person name="Reynolds H.T."/>
            <person name="Vijayakumar V."/>
            <person name="Gluck-Thaler E."/>
            <person name="Korotkin H.B."/>
            <person name="Matheny P.B."/>
            <person name="Slot J.C."/>
        </authorList>
    </citation>
    <scope>NUCLEOTIDE SEQUENCE [LARGE SCALE GENOMIC DNA]</scope>
    <source>
        <strain evidence="3 4">SRW20</strain>
    </source>
</reference>
<comment type="caution">
    <text evidence="3">The sequence shown here is derived from an EMBL/GenBank/DDBJ whole genome shotgun (WGS) entry which is preliminary data.</text>
</comment>
<dbReference type="EMBL" id="NHYE01001107">
    <property type="protein sequence ID" value="PPQ98467.1"/>
    <property type="molecule type" value="Genomic_DNA"/>
</dbReference>
<dbReference type="GO" id="GO:0043386">
    <property type="term" value="P:mycotoxin biosynthetic process"/>
    <property type="evidence" value="ECO:0007669"/>
    <property type="project" value="InterPro"/>
</dbReference>
<keyword evidence="4" id="KW-1185">Reference proteome</keyword>
<dbReference type="GO" id="GO:0016407">
    <property type="term" value="F:acetyltransferase activity"/>
    <property type="evidence" value="ECO:0007669"/>
    <property type="project" value="InterPro"/>
</dbReference>
<protein>
    <submittedName>
        <fullName evidence="3">Uncharacterized protein</fullName>
    </submittedName>
</protein>
<organism evidence="3 4">
    <name type="scientific">Gymnopilus dilepis</name>
    <dbReference type="NCBI Taxonomy" id="231916"/>
    <lineage>
        <taxon>Eukaryota</taxon>
        <taxon>Fungi</taxon>
        <taxon>Dikarya</taxon>
        <taxon>Basidiomycota</taxon>
        <taxon>Agaricomycotina</taxon>
        <taxon>Agaricomycetes</taxon>
        <taxon>Agaricomycetidae</taxon>
        <taxon>Agaricales</taxon>
        <taxon>Agaricineae</taxon>
        <taxon>Hymenogastraceae</taxon>
        <taxon>Gymnopilus</taxon>
    </lineage>
</organism>
<gene>
    <name evidence="3" type="ORF">CVT26_013868</name>
</gene>
<dbReference type="Pfam" id="PF07428">
    <property type="entry name" value="Tri3"/>
    <property type="match status" value="1"/>
</dbReference>
<dbReference type="Proteomes" id="UP000284706">
    <property type="component" value="Unassembled WGS sequence"/>
</dbReference>
<sequence>MELIDYNRYVWRTDPAVPGRHIREAGGGEAIEDIWKLTKHGEQNLFLGVYATLSTPTDSVTLFNHVKSAWRSLRWEVPIIAASTSHDWHGEGKVPTAFIVYDEAKSEEDVQKWIDETTKIFPTYGAENKTLDDLRYDIGQTPIPINDFDRQTFIYLVPYSPTKFGLLFHTSHVPVDGSGVKILMTKFLNHLVSYIADPAGYAKAENAKIQWGKEAEHLLPIVTEILREEEPEVRDETGRVISEAKKAEPRDGPEYWQTLGDVMKGLVEGMPRAHHFKSFIEPRFDPTTSTPKTRRYEYQFTEEQSKKIHGAGSIGVNGNTEKLTVNHLVHGALSLIPLFDNPPPPDTDALVFYYGLVDGRQHLRKDYRDPLAYPGYCLGMSALHISASLFHKFPKEDKKGLVLAYAKEVKREYLKQAAYPALVAIEPQQGDLMLSAPAPPPWSGPAYAADGKGAVYLHPKYTAGDVTIDIDHFFIGLNKCDPGP</sequence>
<dbReference type="InParanoid" id="A0A409Y606"/>
<proteinExistence type="inferred from homology"/>
<dbReference type="OrthoDB" id="2548233at2759"/>
<keyword evidence="2" id="KW-0808">Transferase</keyword>
<dbReference type="InterPro" id="IPR009992">
    <property type="entry name" value="Tri3/Sat12/Sat16/Mac1"/>
</dbReference>
<evidence type="ECO:0000313" key="3">
    <source>
        <dbReference type="EMBL" id="PPQ98467.1"/>
    </source>
</evidence>
<dbReference type="Gene3D" id="3.30.559.10">
    <property type="entry name" value="Chloramphenicol acetyltransferase-like domain"/>
    <property type="match status" value="1"/>
</dbReference>
<evidence type="ECO:0000313" key="4">
    <source>
        <dbReference type="Proteomes" id="UP000284706"/>
    </source>
</evidence>
<comment type="similarity">
    <text evidence="1">Belongs to the trichothecene O-acetyltransferase family.</text>
</comment>
<dbReference type="PANTHER" id="PTHR42034">
    <property type="entry name" value="CHROMOSOME 7, WHOLE GENOME SHOTGUN SEQUENCE-RELATED"/>
    <property type="match status" value="1"/>
</dbReference>
<dbReference type="InterPro" id="IPR023213">
    <property type="entry name" value="CAT-like_dom_sf"/>
</dbReference>
<evidence type="ECO:0000256" key="2">
    <source>
        <dbReference type="ARBA" id="ARBA00022679"/>
    </source>
</evidence>
<accession>A0A409Y606</accession>
<dbReference type="PANTHER" id="PTHR42034:SF2">
    <property type="entry name" value="ACYL-COA-DEPENDENT ACYLTRANSFERASE MAC1"/>
    <property type="match status" value="1"/>
</dbReference>
<dbReference type="Gene3D" id="3.30.559.30">
    <property type="entry name" value="Nonribosomal peptide synthetase, condensation domain"/>
    <property type="match status" value="1"/>
</dbReference>